<dbReference type="InterPro" id="IPR009057">
    <property type="entry name" value="Homeodomain-like_sf"/>
</dbReference>
<dbReference type="PANTHER" id="PTHR30055:SF151">
    <property type="entry name" value="TRANSCRIPTIONAL REGULATORY PROTEIN"/>
    <property type="match status" value="1"/>
</dbReference>
<evidence type="ECO:0000259" key="7">
    <source>
        <dbReference type="Pfam" id="PF02909"/>
    </source>
</evidence>
<protein>
    <submittedName>
        <fullName evidence="8">Tetracycline resistance transcriptional repressor TetR(A)</fullName>
    </submittedName>
</protein>
<dbReference type="InterPro" id="IPR004111">
    <property type="entry name" value="Repressor_TetR_C"/>
</dbReference>
<dbReference type="PANTHER" id="PTHR30055">
    <property type="entry name" value="HTH-TYPE TRANSCRIPTIONAL REGULATOR RUTR"/>
    <property type="match status" value="1"/>
</dbReference>
<feature type="region of interest" description="Disordered" evidence="5">
    <location>
        <begin position="223"/>
        <end position="245"/>
    </location>
</feature>
<accession>A0ABP5K4E1</accession>
<dbReference type="SUPFAM" id="SSF48498">
    <property type="entry name" value="Tetracyclin repressor-like, C-terminal domain"/>
    <property type="match status" value="1"/>
</dbReference>
<dbReference type="Proteomes" id="UP001501020">
    <property type="component" value="Unassembled WGS sequence"/>
</dbReference>
<proteinExistence type="predicted"/>
<dbReference type="SUPFAM" id="SSF46689">
    <property type="entry name" value="Homeodomain-like"/>
    <property type="match status" value="1"/>
</dbReference>
<name>A0ABP5K4E1_9ACTN</name>
<feature type="domain" description="HTH tetR-type" evidence="6">
    <location>
        <begin position="36"/>
        <end position="75"/>
    </location>
</feature>
<reference evidence="9" key="1">
    <citation type="journal article" date="2019" name="Int. J. Syst. Evol. Microbiol.">
        <title>The Global Catalogue of Microorganisms (GCM) 10K type strain sequencing project: providing services to taxonomists for standard genome sequencing and annotation.</title>
        <authorList>
            <consortium name="The Broad Institute Genomics Platform"/>
            <consortium name="The Broad Institute Genome Sequencing Center for Infectious Disease"/>
            <person name="Wu L."/>
            <person name="Ma J."/>
        </authorList>
    </citation>
    <scope>NUCLEOTIDE SEQUENCE [LARGE SCALE GENOMIC DNA]</scope>
    <source>
        <strain evidence="9">JCM 13850</strain>
    </source>
</reference>
<dbReference type="InterPro" id="IPR023772">
    <property type="entry name" value="DNA-bd_HTH_TetR-type_CS"/>
</dbReference>
<dbReference type="PROSITE" id="PS01081">
    <property type="entry name" value="HTH_TETR_1"/>
    <property type="match status" value="1"/>
</dbReference>
<organism evidence="8 9">
    <name type="scientific">Actinomadura napierensis</name>
    <dbReference type="NCBI Taxonomy" id="267854"/>
    <lineage>
        <taxon>Bacteria</taxon>
        <taxon>Bacillati</taxon>
        <taxon>Actinomycetota</taxon>
        <taxon>Actinomycetes</taxon>
        <taxon>Streptosporangiales</taxon>
        <taxon>Thermomonosporaceae</taxon>
        <taxon>Actinomadura</taxon>
    </lineage>
</organism>
<dbReference type="Gene3D" id="1.10.357.10">
    <property type="entry name" value="Tetracycline Repressor, domain 2"/>
    <property type="match status" value="1"/>
</dbReference>
<evidence type="ECO:0000313" key="9">
    <source>
        <dbReference type="Proteomes" id="UP001501020"/>
    </source>
</evidence>
<evidence type="ECO:0000256" key="4">
    <source>
        <dbReference type="ARBA" id="ARBA00023163"/>
    </source>
</evidence>
<gene>
    <name evidence="8" type="primary">tetR(A)</name>
    <name evidence="8" type="ORF">GCM10009727_13820</name>
</gene>
<feature type="compositionally biased region" description="Low complexity" evidence="5">
    <location>
        <begin position="229"/>
        <end position="245"/>
    </location>
</feature>
<evidence type="ECO:0000256" key="1">
    <source>
        <dbReference type="ARBA" id="ARBA00022491"/>
    </source>
</evidence>
<evidence type="ECO:0000313" key="8">
    <source>
        <dbReference type="EMBL" id="GAA2125488.1"/>
    </source>
</evidence>
<keyword evidence="4" id="KW-0804">Transcription</keyword>
<dbReference type="Gene3D" id="1.10.10.60">
    <property type="entry name" value="Homeodomain-like"/>
    <property type="match status" value="1"/>
</dbReference>
<keyword evidence="9" id="KW-1185">Reference proteome</keyword>
<feature type="domain" description="Tetracycline repressor TetR C-terminal" evidence="7">
    <location>
        <begin position="89"/>
        <end position="220"/>
    </location>
</feature>
<dbReference type="Pfam" id="PF02909">
    <property type="entry name" value="TetR_C_1"/>
    <property type="match status" value="1"/>
</dbReference>
<evidence type="ECO:0000256" key="3">
    <source>
        <dbReference type="ARBA" id="ARBA00023125"/>
    </source>
</evidence>
<keyword evidence="2" id="KW-0805">Transcription regulation</keyword>
<evidence type="ECO:0000256" key="5">
    <source>
        <dbReference type="SAM" id="MobiDB-lite"/>
    </source>
</evidence>
<dbReference type="InterPro" id="IPR050109">
    <property type="entry name" value="HTH-type_TetR-like_transc_reg"/>
</dbReference>
<dbReference type="EMBL" id="BAAAMR010000008">
    <property type="protein sequence ID" value="GAA2125488.1"/>
    <property type="molecule type" value="Genomic_DNA"/>
</dbReference>
<keyword evidence="3" id="KW-0238">DNA-binding</keyword>
<dbReference type="InterPro" id="IPR036271">
    <property type="entry name" value="Tet_transcr_reg_TetR-rel_C_sf"/>
</dbReference>
<dbReference type="Pfam" id="PF00440">
    <property type="entry name" value="TetR_N"/>
    <property type="match status" value="1"/>
</dbReference>
<comment type="caution">
    <text evidence="8">The sequence shown here is derived from an EMBL/GenBank/DDBJ whole genome shotgun (WGS) entry which is preliminary data.</text>
</comment>
<dbReference type="InterPro" id="IPR001647">
    <property type="entry name" value="HTH_TetR"/>
</dbReference>
<sequence>MTSRWTLATASVRPRRSSISAARPWIAPAFTRRSCLLDEVGLDGLSLRRLARELGVQAPALYWHFKNKQELLDEMVSMMAVEGYGPEAPGPGQSWDDWLAERARHLRDGYRAHRDAVRLAAGSRPTADRGPAIEGMLRVMCDAGFTPGEALLNMLVLTDYIGGAVLEEQAGLGRDDDGLDRLEGAPSAGDLLAEAVAEVQGSEGAFEYGLGLLLDGMRARLAARDAATGRRPSPSSGRPGPAGPA</sequence>
<dbReference type="InterPro" id="IPR003012">
    <property type="entry name" value="Tet_transcr_reg_TetR"/>
</dbReference>
<keyword evidence="1" id="KW-0678">Repressor</keyword>
<evidence type="ECO:0000256" key="2">
    <source>
        <dbReference type="ARBA" id="ARBA00023015"/>
    </source>
</evidence>
<dbReference type="PRINTS" id="PR00400">
    <property type="entry name" value="TETREPRESSOR"/>
</dbReference>
<evidence type="ECO:0000259" key="6">
    <source>
        <dbReference type="Pfam" id="PF00440"/>
    </source>
</evidence>